<gene>
    <name evidence="1" type="ORF">LCGC14_0952900</name>
</gene>
<name>A0A0F9NLA1_9ZZZZ</name>
<proteinExistence type="predicted"/>
<protein>
    <submittedName>
        <fullName evidence="1">Uncharacterized protein</fullName>
    </submittedName>
</protein>
<reference evidence="1" key="1">
    <citation type="journal article" date="2015" name="Nature">
        <title>Complex archaea that bridge the gap between prokaryotes and eukaryotes.</title>
        <authorList>
            <person name="Spang A."/>
            <person name="Saw J.H."/>
            <person name="Jorgensen S.L."/>
            <person name="Zaremba-Niedzwiedzka K."/>
            <person name="Martijn J."/>
            <person name="Lind A.E."/>
            <person name="van Eijk R."/>
            <person name="Schleper C."/>
            <person name="Guy L."/>
            <person name="Ettema T.J."/>
        </authorList>
    </citation>
    <scope>NUCLEOTIDE SEQUENCE</scope>
</reference>
<dbReference type="Pfam" id="PF13479">
    <property type="entry name" value="AAA_24"/>
    <property type="match status" value="1"/>
</dbReference>
<sequence length="289" mass="32595">MPDKLDLKVREYFMKAKGLYDDTRSDYVNILITGAHGSGKTECIATAPKPIQLDCFDTGGTETAALQPLIKSGDLIVTDFSGDDWKNPKEFNRWDKTMQERINMGFFNHIGTFAVDSATNWVIFLMHEIMRVGIPQQKVGGYTGGTPHKAHYLQQQLKAANILRGIIMPLPCHTIFTAHIHKAQDGITGGFVASLLMWGKIATQFPILFDERYIMQVKQDVYKLQVHGDGFYDAGTRIGGKGKFDKLMEPDIRALLKKAGKSWQDKPRLFTAEEYQEYRKDKEDGQPTG</sequence>
<dbReference type="AlphaFoldDB" id="A0A0F9NLA1"/>
<dbReference type="EMBL" id="LAZR01003401">
    <property type="protein sequence ID" value="KKN18729.1"/>
    <property type="molecule type" value="Genomic_DNA"/>
</dbReference>
<accession>A0A0F9NLA1</accession>
<organism evidence="1">
    <name type="scientific">marine sediment metagenome</name>
    <dbReference type="NCBI Taxonomy" id="412755"/>
    <lineage>
        <taxon>unclassified sequences</taxon>
        <taxon>metagenomes</taxon>
        <taxon>ecological metagenomes</taxon>
    </lineage>
</organism>
<evidence type="ECO:0000313" key="1">
    <source>
        <dbReference type="EMBL" id="KKN18729.1"/>
    </source>
</evidence>
<comment type="caution">
    <text evidence="1">The sequence shown here is derived from an EMBL/GenBank/DDBJ whole genome shotgun (WGS) entry which is preliminary data.</text>
</comment>